<gene>
    <name evidence="3" type="ordered locus">Sdel_1191</name>
</gene>
<dbReference type="eggNOG" id="COG3417">
    <property type="taxonomic scope" value="Bacteria"/>
</dbReference>
<dbReference type="STRING" id="525898.Sdel_1191"/>
<evidence type="ECO:0000313" key="3">
    <source>
        <dbReference type="EMBL" id="ACZ12214.1"/>
    </source>
</evidence>
<dbReference type="RefSeq" id="WP_012856971.1">
    <property type="nucleotide sequence ID" value="NC_013512.1"/>
</dbReference>
<dbReference type="Pfam" id="PF13036">
    <property type="entry name" value="LpoB"/>
    <property type="match status" value="1"/>
</dbReference>
<accession>D1B294</accession>
<dbReference type="Gene3D" id="3.40.50.10610">
    <property type="entry name" value="ABC-type transport auxiliary lipoprotein component"/>
    <property type="match status" value="1"/>
</dbReference>
<sequence length="207" mass="22833" precursor="true">MLVKKSFTAVLLGTLLLSGCARQATYVKPTDVQSNEAVSLGIDEVDIEKAVAEAVQSMLKNPYLMKNDGRQYVVAISTVINDTMQRFDTDLLTKKIRIELLQNGKGKFITTTAIRAGGPEDAMSYQVRELRNIKEFNQKTIAAEGQIIAPDYSLSGKVIQRDTKIGSGDKRVDYSFQLTMTDIKTGLALWEGETKVSKIGSNDSTSW</sequence>
<feature type="chain" id="PRO_5003020149" description="Penicillin-binding protein activator LpoB" evidence="2">
    <location>
        <begin position="24"/>
        <end position="207"/>
    </location>
</feature>
<evidence type="ECO:0000256" key="1">
    <source>
        <dbReference type="NCBIfam" id="TIGR02722"/>
    </source>
</evidence>
<evidence type="ECO:0000313" key="4">
    <source>
        <dbReference type="Proteomes" id="UP000002222"/>
    </source>
</evidence>
<dbReference type="EMBL" id="CP001816">
    <property type="protein sequence ID" value="ACZ12214.1"/>
    <property type="molecule type" value="Genomic_DNA"/>
</dbReference>
<reference evidence="4" key="1">
    <citation type="submission" date="2009-11" db="EMBL/GenBank/DDBJ databases">
        <title>The complete genome of Sulfurospirillum deleyianum DSM 6946.</title>
        <authorList>
            <consortium name="US DOE Joint Genome Institute (JGI-PGF)"/>
            <person name="Lucas S."/>
            <person name="Copeland A."/>
            <person name="Lapidus A."/>
            <person name="Glavina del Rio T."/>
            <person name="Dalin E."/>
            <person name="Tice H."/>
            <person name="Bruce D."/>
            <person name="Goodwin L."/>
            <person name="Pitluck S."/>
            <person name="Kyrpides N."/>
            <person name="Mavromatis K."/>
            <person name="Ivanova N."/>
            <person name="Ovchinnikova G."/>
            <person name="Munk A.C."/>
            <person name="Lu M."/>
            <person name="Brettin T."/>
            <person name="Detter J.C."/>
            <person name="Han C."/>
            <person name="Tapia R."/>
            <person name="Larimer F."/>
            <person name="Land M."/>
            <person name="Hauser L."/>
            <person name="Markowitz V."/>
            <person name="Cheng J.F."/>
            <person name="Hugenholtz P."/>
            <person name="Woyke T."/>
            <person name="Wu D."/>
            <person name="Aumann P."/>
            <person name="Schneider S."/>
            <person name="Lang E."/>
            <person name="Spring S."/>
            <person name="Klenk H.P."/>
            <person name="Eisen J.A."/>
        </authorList>
    </citation>
    <scope>NUCLEOTIDE SEQUENCE [LARGE SCALE GENOMIC DNA]</scope>
    <source>
        <strain evidence="4">ATCC 51133 / DSM 6946 / 5175</strain>
    </source>
</reference>
<evidence type="ECO:0000256" key="2">
    <source>
        <dbReference type="SAM" id="SignalP"/>
    </source>
</evidence>
<proteinExistence type="predicted"/>
<reference evidence="3 4" key="2">
    <citation type="journal article" date="2010" name="Stand. Genomic Sci.">
        <title>Complete genome sequence of Sulfurospirillum deleyianum type strain (5175).</title>
        <authorList>
            <person name="Sikorski J."/>
            <person name="Lapidus A."/>
            <person name="Copeland A."/>
            <person name="Glavina Del Rio T."/>
            <person name="Nolan M."/>
            <person name="Lucas S."/>
            <person name="Chen F."/>
            <person name="Tice H."/>
            <person name="Cheng J.F."/>
            <person name="Saunders E."/>
            <person name="Bruce D."/>
            <person name="Goodwin L."/>
            <person name="Pitluck S."/>
            <person name="Ovchinnikova G."/>
            <person name="Pati A."/>
            <person name="Ivanova N."/>
            <person name="Mavromatis K."/>
            <person name="Chen A."/>
            <person name="Palaniappan K."/>
            <person name="Chain P."/>
            <person name="Land M."/>
            <person name="Hauser L."/>
            <person name="Chang Y.J."/>
            <person name="Jeffries C.D."/>
            <person name="Brettin T."/>
            <person name="Detter J.C."/>
            <person name="Han C."/>
            <person name="Rohde M."/>
            <person name="Lang E."/>
            <person name="Spring S."/>
            <person name="Goker M."/>
            <person name="Bristow J."/>
            <person name="Eisen J.A."/>
            <person name="Markowitz V."/>
            <person name="Hugenholtz P."/>
            <person name="Kyrpides N.C."/>
            <person name="Klenk H.P."/>
        </authorList>
    </citation>
    <scope>NUCLEOTIDE SEQUENCE [LARGE SCALE GENOMIC DNA]</scope>
    <source>
        <strain evidence="4">ATCC 51133 / DSM 6946 / 5175</strain>
    </source>
</reference>
<keyword evidence="3" id="KW-0449">Lipoprotein</keyword>
<protein>
    <recommendedName>
        <fullName evidence="1">Penicillin-binding protein activator LpoB</fullName>
    </recommendedName>
</protein>
<dbReference type="PROSITE" id="PS51257">
    <property type="entry name" value="PROKAR_LIPOPROTEIN"/>
    <property type="match status" value="1"/>
</dbReference>
<dbReference type="InterPro" id="IPR014094">
    <property type="entry name" value="LpoB"/>
</dbReference>
<dbReference type="HOGENOM" id="CLU_114013_0_0_7"/>
<dbReference type="Proteomes" id="UP000002222">
    <property type="component" value="Chromosome"/>
</dbReference>
<organism evidence="3 4">
    <name type="scientific">Sulfurospirillum deleyianum (strain ATCC 51133 / DSM 6946 / 5175)</name>
    <dbReference type="NCBI Taxonomy" id="525898"/>
    <lineage>
        <taxon>Bacteria</taxon>
        <taxon>Pseudomonadati</taxon>
        <taxon>Campylobacterota</taxon>
        <taxon>Epsilonproteobacteria</taxon>
        <taxon>Campylobacterales</taxon>
        <taxon>Sulfurospirillaceae</taxon>
        <taxon>Sulfurospirillum</taxon>
    </lineage>
</organism>
<dbReference type="KEGG" id="sdl:Sdel_1191"/>
<dbReference type="AlphaFoldDB" id="D1B294"/>
<feature type="signal peptide" evidence="2">
    <location>
        <begin position="1"/>
        <end position="23"/>
    </location>
</feature>
<dbReference type="NCBIfam" id="TIGR02722">
    <property type="entry name" value="lp"/>
    <property type="match status" value="1"/>
</dbReference>
<keyword evidence="4" id="KW-1185">Reference proteome</keyword>
<keyword evidence="2" id="KW-0732">Signal</keyword>
<dbReference type="OrthoDB" id="272776at2"/>
<name>D1B294_SULD5</name>